<comment type="caution">
    <text evidence="1">The sequence shown here is derived from an EMBL/GenBank/DDBJ whole genome shotgun (WGS) entry which is preliminary data.</text>
</comment>
<organism evidence="1">
    <name type="scientific">marine sediment metagenome</name>
    <dbReference type="NCBI Taxonomy" id="412755"/>
    <lineage>
        <taxon>unclassified sequences</taxon>
        <taxon>metagenomes</taxon>
        <taxon>ecological metagenomes</taxon>
    </lineage>
</organism>
<accession>X0X2K4</accession>
<feature type="non-terminal residue" evidence="1">
    <location>
        <position position="258"/>
    </location>
</feature>
<gene>
    <name evidence="1" type="ORF">S01H1_54688</name>
</gene>
<protein>
    <submittedName>
        <fullName evidence="1">Uncharacterized protein</fullName>
    </submittedName>
</protein>
<dbReference type="AlphaFoldDB" id="X0X2K4"/>
<dbReference type="EMBL" id="BARS01035498">
    <property type="protein sequence ID" value="GAG19226.1"/>
    <property type="molecule type" value="Genomic_DNA"/>
</dbReference>
<evidence type="ECO:0000313" key="1">
    <source>
        <dbReference type="EMBL" id="GAG19226.1"/>
    </source>
</evidence>
<proteinExistence type="predicted"/>
<reference evidence="1" key="1">
    <citation type="journal article" date="2014" name="Front. Microbiol.">
        <title>High frequency of phylogenetically diverse reductive dehalogenase-homologous genes in deep subseafloor sedimentary metagenomes.</title>
        <authorList>
            <person name="Kawai M."/>
            <person name="Futagami T."/>
            <person name="Toyoda A."/>
            <person name="Takaki Y."/>
            <person name="Nishi S."/>
            <person name="Hori S."/>
            <person name="Arai W."/>
            <person name="Tsubouchi T."/>
            <person name="Morono Y."/>
            <person name="Uchiyama I."/>
            <person name="Ito T."/>
            <person name="Fujiyama A."/>
            <person name="Inagaki F."/>
            <person name="Takami H."/>
        </authorList>
    </citation>
    <scope>NUCLEOTIDE SEQUENCE</scope>
    <source>
        <strain evidence="1">Expedition CK06-06</strain>
    </source>
</reference>
<sequence>VKVVDAGVFSLTADNITQVQIRSAYSGHSGISYFDAVGYSWDPDYTIGDNLNEGLLISYDNTTTLDWQGFSLDGGVNKTILGNTTIQMPADGGHSIQVFGNNSLGTMFESNLRYFTTNALSPDITVNSPISNLLYGTTPPDFSLSIPDPDLDSTWYSLDDGTTNIPFSGLTGTIDQTEWDKFGNGTVEITFYANDTANNIDQEDVTVRKDIFSPVITINSPTIAEEFDYMPIFGITIDEANLDEFWYTIDNGVHNYTI</sequence>
<name>X0X2K4_9ZZZZ</name>
<feature type="non-terminal residue" evidence="1">
    <location>
        <position position="1"/>
    </location>
</feature>